<dbReference type="AlphaFoldDB" id="A0A0M0BZS1"/>
<feature type="binding site" evidence="4">
    <location>
        <position position="209"/>
    </location>
    <ligand>
        <name>substrate</name>
    </ligand>
</feature>
<dbReference type="InterPro" id="IPR001441">
    <property type="entry name" value="UPP_synth-like"/>
</dbReference>
<dbReference type="PANTHER" id="PTHR10291:SF43">
    <property type="entry name" value="DEHYDRODOLICHYL DIPHOSPHATE SYNTHASE COMPLEX SUBUNIT DHDDS"/>
    <property type="match status" value="1"/>
</dbReference>
<feature type="binding site" evidence="4">
    <location>
        <position position="54"/>
    </location>
    <ligand>
        <name>substrate</name>
    </ligand>
</feature>
<dbReference type="SUPFAM" id="SSF64005">
    <property type="entry name" value="Undecaprenyl diphosphate synthase"/>
    <property type="match status" value="1"/>
</dbReference>
<evidence type="ECO:0000256" key="2">
    <source>
        <dbReference type="ARBA" id="ARBA00022723"/>
    </source>
</evidence>
<gene>
    <name evidence="4" type="primary">uppS</name>
    <name evidence="5" type="ORF">AC477_01310</name>
</gene>
<feature type="binding site" evidence="4">
    <location>
        <position position="228"/>
    </location>
    <ligand>
        <name>Mg(2+)</name>
        <dbReference type="ChEBI" id="CHEBI:18420"/>
    </ligand>
</feature>
<dbReference type="InterPro" id="IPR036424">
    <property type="entry name" value="UPP_synth-like_sf"/>
</dbReference>
<reference evidence="5 6" key="1">
    <citation type="submission" date="2015-06" db="EMBL/GenBank/DDBJ databases">
        <title>New insights into the roles of widespread benthic archaea in carbon and nitrogen cycling.</title>
        <authorList>
            <person name="Lazar C.S."/>
            <person name="Baker B.J."/>
            <person name="Seitz K.W."/>
            <person name="Hyde A.S."/>
            <person name="Dick G.J."/>
            <person name="Hinrichs K.-U."/>
            <person name="Teske A.P."/>
        </authorList>
    </citation>
    <scope>NUCLEOTIDE SEQUENCE [LARGE SCALE GENOMIC DNA]</scope>
    <source>
        <strain evidence="5">SG8-32-1</strain>
    </source>
</reference>
<comment type="catalytic activity">
    <reaction evidence="4">
        <text>geranylgeranyl diphosphate + 7 isopentenyl diphosphate = tri-trans,hepta-cis-undecaprenyl diphosphate + 7 diphosphate</text>
        <dbReference type="Rhea" id="RHEA:27622"/>
        <dbReference type="ChEBI" id="CHEBI:33019"/>
        <dbReference type="ChEBI" id="CHEBI:57533"/>
        <dbReference type="ChEBI" id="CHEBI:60388"/>
        <dbReference type="ChEBI" id="CHEBI:128769"/>
        <dbReference type="EC" id="2.5.1.89"/>
    </reaction>
</comment>
<dbReference type="GO" id="GO:0045547">
    <property type="term" value="F:ditrans,polycis-polyprenyl diphosphate synthase [(2E,6E)-farnesyl diphosphate specific] activity"/>
    <property type="evidence" value="ECO:0007669"/>
    <property type="project" value="TreeGrafter"/>
</dbReference>
<dbReference type="PATRIC" id="fig|1685124.3.peg.184"/>
<feature type="binding site" evidence="4">
    <location>
        <begin position="82"/>
        <end position="84"/>
    </location>
    <ligand>
        <name>substrate</name>
    </ligand>
</feature>
<evidence type="ECO:0000313" key="6">
    <source>
        <dbReference type="Proteomes" id="UP000037237"/>
    </source>
</evidence>
<dbReference type="EC" id="2.5.1.89" evidence="4"/>
<dbReference type="CDD" id="cd00475">
    <property type="entry name" value="Cis_IPPS"/>
    <property type="match status" value="1"/>
</dbReference>
<comment type="caution">
    <text evidence="5">The sequence shown here is derived from an EMBL/GenBank/DDBJ whole genome shotgun (WGS) entry which is preliminary data.</text>
</comment>
<sequence>MLEGLLSVLGIYKLYEKWLWFQIQGRKKPEHIAIILDGNRRWAADKSLIPWFGHRHGANKIDELMDWCIELDVKSITLYAFSTENFQRPPQEIEEIMKLIEEKLRSILQNQAIHENKIKVKVIGRTSQLPQSIQKVIQQVEDATSIYTERLLNVAIAYGGRAEIVDATKKIAKKVMKGELTPDKINEKLFEKYLYTAHMPKQDADLIIRTSGEERLSGFLSWQSAYSELCFVDVNWPDFRLIDLLRAVRTYQNRKRRFGT</sequence>
<evidence type="ECO:0000256" key="4">
    <source>
        <dbReference type="HAMAP-Rule" id="MF_01139"/>
    </source>
</evidence>
<comment type="function">
    <text evidence="4">Catalyzes the sequential condensation of isopentenyl diphosphate (IPP) with geranylgeranyl diphosphate (GGPP) to yield (2Z,6Z,10Z,14Z,18Z,22Z,26Z,30E,34E,38E)-undecaprenyl diphosphate (tritrans,heptacis-UPP). It is probably the precursor of glycosyl carrier lipids.</text>
</comment>
<evidence type="ECO:0000256" key="1">
    <source>
        <dbReference type="ARBA" id="ARBA00022679"/>
    </source>
</evidence>
<keyword evidence="2 4" id="KW-0479">Metal-binding</keyword>
<accession>A0A0M0BZS1</accession>
<keyword evidence="1 4" id="KW-0808">Transferase</keyword>
<dbReference type="NCBIfam" id="TIGR00055">
    <property type="entry name" value="uppS"/>
    <property type="match status" value="1"/>
</dbReference>
<dbReference type="PANTHER" id="PTHR10291">
    <property type="entry name" value="DEHYDRODOLICHYL DIPHOSPHATE SYNTHASE FAMILY MEMBER"/>
    <property type="match status" value="1"/>
</dbReference>
<feature type="binding site" evidence="4">
    <location>
        <position position="88"/>
    </location>
    <ligand>
        <name>substrate</name>
    </ligand>
</feature>
<organism evidence="5 6">
    <name type="scientific">miscellaneous Crenarchaeota group-1 archaeon SG8-32-1</name>
    <dbReference type="NCBI Taxonomy" id="1685124"/>
    <lineage>
        <taxon>Archaea</taxon>
        <taxon>Candidatus Bathyarchaeota</taxon>
        <taxon>MCG-1</taxon>
    </lineage>
</organism>
<feature type="binding site" evidence="4">
    <location>
        <begin position="38"/>
        <end position="41"/>
    </location>
    <ligand>
        <name>substrate</name>
    </ligand>
</feature>
<feature type="active site" evidence="4">
    <location>
        <position position="37"/>
    </location>
</feature>
<name>A0A0M0BZS1_9ARCH</name>
<dbReference type="EMBL" id="LFWU01000024">
    <property type="protein sequence ID" value="KON33671.1"/>
    <property type="molecule type" value="Genomic_DNA"/>
</dbReference>
<protein>
    <recommendedName>
        <fullName evidence="4">Tritrans,polycis-undecaprenyl-diphosphate synthase (geranylgeranyl-diphosphate specific)</fullName>
        <ecNumber evidence="4">2.5.1.89</ecNumber>
    </recommendedName>
    <alternativeName>
        <fullName evidence="4">Undecaprenyl diphosphate synthase</fullName>
        <shortName evidence="4">UDS</shortName>
    </alternativeName>
    <alternativeName>
        <fullName evidence="4">Undecaprenyl pyrophosphate synthase</fullName>
        <shortName evidence="4">UPP synthase</shortName>
    </alternativeName>
</protein>
<evidence type="ECO:0000256" key="3">
    <source>
        <dbReference type="ARBA" id="ARBA00022842"/>
    </source>
</evidence>
<comment type="caution">
    <text evidence="4">Lacks conserved residue(s) required for the propagation of feature annotation.</text>
</comment>
<dbReference type="Pfam" id="PF01255">
    <property type="entry name" value="Prenyltransf"/>
    <property type="match status" value="1"/>
</dbReference>
<dbReference type="GO" id="GO:0000287">
    <property type="term" value="F:magnesium ion binding"/>
    <property type="evidence" value="ECO:0007669"/>
    <property type="project" value="UniProtKB-UniRule"/>
</dbReference>
<feature type="binding site" evidence="4">
    <location>
        <position position="86"/>
    </location>
    <ligand>
        <name>substrate</name>
    </ligand>
</feature>
<comment type="cofactor">
    <cofactor evidence="4">
        <name>Mg(2+)</name>
        <dbReference type="ChEBI" id="CHEBI:18420"/>
    </cofactor>
    <text evidence="4">Binds 2 magnesium ions per subunit.</text>
</comment>
<feature type="binding site" evidence="4">
    <location>
        <begin position="215"/>
        <end position="217"/>
    </location>
    <ligand>
        <name>substrate</name>
    </ligand>
</feature>
<dbReference type="Proteomes" id="UP000037237">
    <property type="component" value="Unassembled WGS sequence"/>
</dbReference>
<feature type="active site" description="Proton acceptor" evidence="4">
    <location>
        <position position="85"/>
    </location>
</feature>
<comment type="similarity">
    <text evidence="4">Belongs to the UPP synthase family.</text>
</comment>
<feature type="binding site" evidence="4">
    <location>
        <position position="37"/>
    </location>
    <ligand>
        <name>Mg(2+)</name>
        <dbReference type="ChEBI" id="CHEBI:18420"/>
    </ligand>
</feature>
<keyword evidence="3 4" id="KW-0460">Magnesium</keyword>
<dbReference type="HAMAP" id="MF_01139">
    <property type="entry name" value="ISPT"/>
    <property type="match status" value="1"/>
</dbReference>
<proteinExistence type="inferred from homology"/>
<comment type="subunit">
    <text evidence="4">Homodimer.</text>
</comment>
<dbReference type="GO" id="GO:0016094">
    <property type="term" value="P:polyprenol biosynthetic process"/>
    <property type="evidence" value="ECO:0007669"/>
    <property type="project" value="TreeGrafter"/>
</dbReference>
<dbReference type="FunFam" id="3.40.1180.10:FF:000003">
    <property type="entry name" value="Isoprenyl transferase 2"/>
    <property type="match status" value="1"/>
</dbReference>
<dbReference type="Gene3D" id="3.40.1180.10">
    <property type="entry name" value="Decaprenyl diphosphate synthase-like"/>
    <property type="match status" value="1"/>
</dbReference>
<evidence type="ECO:0000313" key="5">
    <source>
        <dbReference type="EMBL" id="KON33671.1"/>
    </source>
</evidence>
<feature type="binding site" evidence="4">
    <location>
        <position position="42"/>
    </location>
    <ligand>
        <name>substrate</name>
    </ligand>
</feature>